<proteinExistence type="predicted"/>
<feature type="transmembrane region" description="Helical" evidence="1">
    <location>
        <begin position="13"/>
        <end position="41"/>
    </location>
</feature>
<accession>A0ABZ0JZM5</accession>
<dbReference type="RefSeq" id="WP_310470009.1">
    <property type="nucleotide sequence ID" value="NZ_CP136522.1"/>
</dbReference>
<evidence type="ECO:0000259" key="2">
    <source>
        <dbReference type="Pfam" id="PF07290"/>
    </source>
</evidence>
<keyword evidence="1" id="KW-0472">Membrane</keyword>
<dbReference type="InterPro" id="IPR048376">
    <property type="entry name" value="YqiJ_N"/>
</dbReference>
<sequence length="208" mass="22475">MISFLLSQDNLPYAIALCIVAILGIVESLSLVIGASFLGLLDDWTPNDNDPELADSSGIAGWLCIDRLPLFIWFVLALICFAVAGFSVNYLSQLWFNELLSQSVSMPVSLVIMGVGCHFIGYQLANYMPKNRSSIVFVEDLNGCVGTLTAGNAVQGQPSEAIVNDDEMQRHCVLVEPDQAGVEFSNGTQVVLLKRKGSIWSAAKVEAS</sequence>
<keyword evidence="1" id="KW-0812">Transmembrane</keyword>
<dbReference type="Pfam" id="PF21001">
    <property type="entry name" value="YqiJ_N"/>
    <property type="match status" value="1"/>
</dbReference>
<organism evidence="4 5">
    <name type="scientific">Shewanella youngdeokensis</name>
    <dbReference type="NCBI Taxonomy" id="2999068"/>
    <lineage>
        <taxon>Bacteria</taxon>
        <taxon>Pseudomonadati</taxon>
        <taxon>Pseudomonadota</taxon>
        <taxon>Gammaproteobacteria</taxon>
        <taxon>Alteromonadales</taxon>
        <taxon>Shewanellaceae</taxon>
        <taxon>Shewanella</taxon>
    </lineage>
</organism>
<dbReference type="Proteomes" id="UP001529491">
    <property type="component" value="Chromosome"/>
</dbReference>
<evidence type="ECO:0000313" key="5">
    <source>
        <dbReference type="Proteomes" id="UP001529491"/>
    </source>
</evidence>
<reference evidence="4 5" key="1">
    <citation type="submission" date="2023-10" db="EMBL/GenBank/DDBJ databases">
        <title>Complete genome sequence of Shewanella sp. DAU334.</title>
        <authorList>
            <person name="Lee Y.-S."/>
            <person name="Jeong H.-R."/>
            <person name="Hwang E.-J."/>
            <person name="Choi Y.-L."/>
            <person name="Kim G.-D."/>
        </authorList>
    </citation>
    <scope>NUCLEOTIDE SEQUENCE [LARGE SCALE GENOMIC DNA]</scope>
    <source>
        <strain evidence="4 5">DAU334</strain>
    </source>
</reference>
<feature type="domain" description="Inner membrane protein YqiJ OB-fold" evidence="2">
    <location>
        <begin position="141"/>
        <end position="202"/>
    </location>
</feature>
<evidence type="ECO:0000313" key="4">
    <source>
        <dbReference type="EMBL" id="WOT05747.1"/>
    </source>
</evidence>
<dbReference type="EMBL" id="CP136522">
    <property type="protein sequence ID" value="WOT05747.1"/>
    <property type="molecule type" value="Genomic_DNA"/>
</dbReference>
<dbReference type="Pfam" id="PF07290">
    <property type="entry name" value="YqiJ_OB"/>
    <property type="match status" value="1"/>
</dbReference>
<name>A0ABZ0JZM5_9GAMM</name>
<keyword evidence="5" id="KW-1185">Reference proteome</keyword>
<feature type="transmembrane region" description="Helical" evidence="1">
    <location>
        <begin position="70"/>
        <end position="92"/>
    </location>
</feature>
<gene>
    <name evidence="4" type="ORF">RGE70_02650</name>
</gene>
<evidence type="ECO:0000259" key="3">
    <source>
        <dbReference type="Pfam" id="PF21001"/>
    </source>
</evidence>
<feature type="domain" description="Inner membrane protein YqiJ N-terminal" evidence="3">
    <location>
        <begin position="10"/>
        <end position="111"/>
    </location>
</feature>
<feature type="transmembrane region" description="Helical" evidence="1">
    <location>
        <begin position="104"/>
        <end position="125"/>
    </location>
</feature>
<evidence type="ECO:0000256" key="1">
    <source>
        <dbReference type="SAM" id="Phobius"/>
    </source>
</evidence>
<dbReference type="InterPro" id="IPR010840">
    <property type="entry name" value="YqiJ_OB"/>
</dbReference>
<protein>
    <submittedName>
        <fullName evidence="4">DUF1449 family protein</fullName>
    </submittedName>
</protein>
<keyword evidence="1" id="KW-1133">Transmembrane helix</keyword>